<feature type="compositionally biased region" description="Basic residues" evidence="2">
    <location>
        <begin position="329"/>
        <end position="345"/>
    </location>
</feature>
<proteinExistence type="predicted"/>
<sequence length="507" mass="55029">MDSFHNRTTSIDRASVETILTGADQPTAVPSPHIGTSPNRVNFSTNQPARPILHRDRALSYSSRRPNRLSLTFPVAPSNGPESARATPTSSNAQSIPGTPAESNVTSSPNDANGFLVALASQERRVLELKEELDKAEGELKQLKKQWASHEATKKRAEIRHNEKLQPLQTARGSVDETTPSTPKQSIDTDRRKAFLANLTHPPKDQKNPRRKIITGGHTRALSLLSPERLTHISTLNELNGTISTEGTGRGTTIPDTSIGISKANTNRPNRHSYQGALGVTNGMKQITEDVKAGLWTFLEDLRQATVGDEAVNGTANKRSSLDATQRGLNKRISKGSLRGRRAKSPKPDLTSQRTWDSLTGDSPDVLDLGAALWKDPGALAAPKKPTKVQKKAARPISFPTPTIDDDDWSNWDSPTPRSPTRWSGSSTLSGPVTPGNASGEDEVNIIDQSNPPDSHSKDGIQWPALDQFIPGTLKKTVSTMMQELENSLTPPPADTQSGDLRPFSRI</sequence>
<evidence type="ECO:0000313" key="5">
    <source>
        <dbReference type="Proteomes" id="UP000672032"/>
    </source>
</evidence>
<feature type="region of interest" description="Disordered" evidence="2">
    <location>
        <begin position="1"/>
        <end position="52"/>
    </location>
</feature>
<gene>
    <name evidence="4" type="ORF">DSL72_002200</name>
</gene>
<feature type="compositionally biased region" description="Polar residues" evidence="2">
    <location>
        <begin position="86"/>
        <end position="109"/>
    </location>
</feature>
<organism evidence="4 5">
    <name type="scientific">Monilinia vaccinii-corymbosi</name>
    <dbReference type="NCBI Taxonomy" id="61207"/>
    <lineage>
        <taxon>Eukaryota</taxon>
        <taxon>Fungi</taxon>
        <taxon>Dikarya</taxon>
        <taxon>Ascomycota</taxon>
        <taxon>Pezizomycotina</taxon>
        <taxon>Leotiomycetes</taxon>
        <taxon>Helotiales</taxon>
        <taxon>Sclerotiniaceae</taxon>
        <taxon>Monilinia</taxon>
    </lineage>
</organism>
<feature type="compositionally biased region" description="Polar residues" evidence="2">
    <location>
        <begin position="317"/>
        <end position="328"/>
    </location>
</feature>
<dbReference type="Pfam" id="PF13257">
    <property type="entry name" value="DUF4048"/>
    <property type="match status" value="1"/>
</dbReference>
<feature type="compositionally biased region" description="Polar residues" evidence="2">
    <location>
        <begin position="482"/>
        <end position="499"/>
    </location>
</feature>
<evidence type="ECO:0000259" key="3">
    <source>
        <dbReference type="Pfam" id="PF13257"/>
    </source>
</evidence>
<reference evidence="4" key="1">
    <citation type="submission" date="2020-10" db="EMBL/GenBank/DDBJ databases">
        <title>Genome Sequence of Monilinia vaccinii-corymbosi Sheds Light on Mummy Berry Disease Infection of Blueberry and Mating Type.</title>
        <authorList>
            <person name="Yow A.G."/>
            <person name="Zhang Y."/>
            <person name="Bansal K."/>
            <person name="Eacker S.M."/>
            <person name="Sullivan S."/>
            <person name="Liachko I."/>
            <person name="Cubeta M.A."/>
            <person name="Rollins J.A."/>
            <person name="Ashrafi H."/>
        </authorList>
    </citation>
    <scope>NUCLEOTIDE SEQUENCE</scope>
    <source>
        <strain evidence="4">RL-1</strain>
    </source>
</reference>
<dbReference type="AlphaFoldDB" id="A0A8A3PBZ6"/>
<feature type="region of interest" description="Disordered" evidence="2">
    <location>
        <begin position="379"/>
        <end position="462"/>
    </location>
</feature>
<feature type="compositionally biased region" description="Polar residues" evidence="2">
    <location>
        <begin position="411"/>
        <end position="431"/>
    </location>
</feature>
<accession>A0A8A3PBZ6</accession>
<name>A0A8A3PBZ6_9HELO</name>
<evidence type="ECO:0000313" key="4">
    <source>
        <dbReference type="EMBL" id="QSZ32621.1"/>
    </source>
</evidence>
<feature type="compositionally biased region" description="Polar residues" evidence="2">
    <location>
        <begin position="350"/>
        <end position="361"/>
    </location>
</feature>
<feature type="region of interest" description="Disordered" evidence="2">
    <location>
        <begin position="317"/>
        <end position="362"/>
    </location>
</feature>
<evidence type="ECO:0000256" key="2">
    <source>
        <dbReference type="SAM" id="MobiDB-lite"/>
    </source>
</evidence>
<feature type="region of interest" description="Disordered" evidence="2">
    <location>
        <begin position="70"/>
        <end position="109"/>
    </location>
</feature>
<feature type="domain" description="DUF4048" evidence="3">
    <location>
        <begin position="218"/>
        <end position="427"/>
    </location>
</feature>
<protein>
    <recommendedName>
        <fullName evidence="3">DUF4048 domain-containing protein</fullName>
    </recommendedName>
</protein>
<feature type="compositionally biased region" description="Basic residues" evidence="2">
    <location>
        <begin position="385"/>
        <end position="394"/>
    </location>
</feature>
<evidence type="ECO:0000256" key="1">
    <source>
        <dbReference type="SAM" id="Coils"/>
    </source>
</evidence>
<keyword evidence="5" id="KW-1185">Reference proteome</keyword>
<keyword evidence="1" id="KW-0175">Coiled coil</keyword>
<feature type="region of interest" description="Disordered" evidence="2">
    <location>
        <begin position="482"/>
        <end position="507"/>
    </location>
</feature>
<dbReference type="OrthoDB" id="4097086at2759"/>
<feature type="region of interest" description="Disordered" evidence="2">
    <location>
        <begin position="162"/>
        <end position="189"/>
    </location>
</feature>
<feature type="compositionally biased region" description="Polar residues" evidence="2">
    <location>
        <begin position="1"/>
        <end position="12"/>
    </location>
</feature>
<dbReference type="InterPro" id="IPR025122">
    <property type="entry name" value="DUF4048"/>
</dbReference>
<dbReference type="EMBL" id="CP063407">
    <property type="protein sequence ID" value="QSZ32621.1"/>
    <property type="molecule type" value="Genomic_DNA"/>
</dbReference>
<feature type="coiled-coil region" evidence="1">
    <location>
        <begin position="119"/>
        <end position="160"/>
    </location>
</feature>
<feature type="compositionally biased region" description="Polar residues" evidence="2">
    <location>
        <begin position="167"/>
        <end position="186"/>
    </location>
</feature>
<feature type="compositionally biased region" description="Polar residues" evidence="2">
    <location>
        <begin position="34"/>
        <end position="48"/>
    </location>
</feature>
<dbReference type="Proteomes" id="UP000672032">
    <property type="component" value="Chromosome 3"/>
</dbReference>